<gene>
    <name evidence="1" type="ORF">ACCO45_009477</name>
</gene>
<name>A0ACC4DK16_PURLI</name>
<dbReference type="EMBL" id="JBGNUJ010000008">
    <property type="protein sequence ID" value="KAL3956631.1"/>
    <property type="molecule type" value="Genomic_DNA"/>
</dbReference>
<sequence length="4361" mass="478124">MSGIFAREEGKGSSDGVCQFPAFHSVSRAPTKRQSEDVKLEGPNQFLAICLARGVPCEQLLRAAWALVLRAYTGSHRPGFRFLSNRAGRENAETATESWCCVDLSRDHSPAALIKNALAKEKSKPGRQDSRIALTWNYAREVPDEIDVYVRAHVDGLGVKLRLHYRIHILSRWQAMLVADLLAHNVLQLTQVSPGELVDMVSPSMVRQLMAWNGRQPTLVSRCVHDLVLDQCHSQAEAMAVCAWDGDLTYADLERVSAIVAADLSSRGVGPETFVGVYFEKSKWALVAMLSVLRAGAAFVLLEPSLPQDRLGNMCAQLGAVATISAANLAKQAEAFGRQVIVLDRGNVERLRSIPAAALPKALVAPHDAAFAVFTSGSTGAPKGIVIEHSSFCSGQTEAIKAIGLSSESRVLQFSSYTFDASVAEHLTPLLVGGCVCIPSEADRASDLANAVQLLRANTLLVPATVARLLRPSDVPSVTTLVLGGESLTPSDVNTWADRVHVFNGYGPAECCVYSSIHSVTDSQDPNIIGSGTGALCWVVDPTDHGKLAPLGAVGELLIEGPIVARGYVGLEGMNRRSFVDSPGWRSAFMSSELPKYRSRMYRTGDLVQYVEGGNLRYVGRRDTQVKIHGQRLELGEVEHHMRQVLPAGTLVLADVVVPAVGSSAQVLVGFTFTPGTAQTISDSNLGASNIFHPPGPESREVSRRVVDHLAARLPRPTGDHFDKRPQRWPELTSLHTSKRRRTTPAPPTHMEAVLCRLVERALRVRDARPVDDFYGIGGDSLSAIELARLAREEGLVIPVTKVFKTPRLTDLAASMSLSLAETDVPPFSLVCSHKTREELLEMAAKACRVSAEQIEDIYPCTPLQEGLMAQSLTGAEAKYIARYVHRLPRSIEEGRLQSAWSATVEANPILRTRIIHELNTSLQVVVTTGIEWEQSHSMDASLDISMKKMEAGRPLLRLILVKERENKYFIFSIHHALYDGWSLPRILEQVEAAYHGGVPGLKPFKYFVRHTLEKDDTAWGEHWRRQLDDYAGHMFPAPRQGYTPGLLKVATRSLALNPANEIRATPATIIQLAWAVVIAQYAGTDDVVFGTTFAGRNAPVPGIEEMLGPILTTIPLRCRRDRSITVRVALEQLVSQNADTMLFEHVGLQRIAALGASAAAACQFQNHVIIQPHHREPRSILFCNKVERYSTEIADQYMLSLEVFLGERPSDTLDITATYDPEVITPWLMERIMNQFCHCLHGISSNPENTLAELLTANEQDVQLLFGWNRHLVEPFNGCVHDIVFRHCVSYPHDRAVDAWDGSLTYRDLGARATGLCDLLQDRGIRPGQYVMVIVERSLWAVVAMLAVMKAGAAFIMIDPSTPMVRLQQIRDDIDSKVVITSTSHAEKAKALRLQSVLAEQSESRPLDTSSRPAAVTPFDPVYAVFTSGSTGRPKESSCSTARLLLLRCFASFTFDASIAEILYPLVRGGCICIPSETESRTDVEKAINDYKVTWATLTPSLARTLRPGNLNTLHILALGGEAIAKSDCDMWEGKVCLMNGYGPTECCIDAVIQPHATLESGVSNIGWGAGAACWIVDPKDSSILTPPGAVGELLIEGPILAKGYVNDAEMTEASFTSYSNWLRRLRQPSQAPGQRIELGEVEQHVRESLPTARQVVAEVVSPGGESTNVKLAVFVLLSDTEAEDTERVLGALDASVKKRFGEVERQLRSRLLSYMVPSLFLPLARVPLAPTGKVNRQLLRETVSALPKRELLAYNSSATNRPPVMPSEVAVQVAHGQQFFHLGGDSIAAMKVVGRLNGASYSLSVADLFRCPRLSALALFLGHPVTQTPDTVSPFELTDCEDRDCLIAFVARACGVRQDSVEDIYSCTSMQEGLLALSMKRQGHFVAKLEFSLPRGVCLNRMLLAWRAVYDANPILRTRLVLGPAGDSTLQVVIAEELQWSSNDGPLDVALGKPLQRIKLVKRGEEDSLQLWLHHALYDGTSLSLILGQAEAAYNGDTLRLRPFNTFVAYVKNIPTIASREFWKQELRDLDVTMFPAQRGTTMPRGQRRSVSHDIQIRDVDVPFRVRLSEAVTVEQAAMAIQRHIFDMTPHEQLGLQSIRSISADTAAACDFHTQLVIQPADRGEQGYLFKEAPTTDDVYSHFANTPLLIILSISPDNRSVHLTANFDESYLEKVEVLNLAHQLDHVVQQVMRSPSTATKDIEVISPQDMKRIMQSNTLDLISADRLLHDLVLEQCRLHPNKEAISSWDGSLTYTQLCKAFGRLSQHLASHGAGAGSITAICMEKSRWTVVATLAVLKSGSACERPSRHRVACAAGYAATQPAIDSATGRSDGCRFHTVHIREYRKAQGNSAGTWKHCHSSSGARPPAQSERTQQDAALCVVRFRYLASGGVRLPDVWGCLCIPSDEERLSDLNGFIERKRVNWAFMIPSMSHVLEPTLVPSLNTLVFGGENLRSADVERWASSDCRLINGYGPAECTPLCVTCRVDPRNYASGMLGSFATGVGWIVSPSDPSRLCAWGAVGELLIEGPIVARGYFNDAERTASSFVPSPPWLSRLRGGKIGRLHRTGDLVQYMVDGRIRYVGRKDRQVKLHGQRIELGEVEANLKQFFCDSARIVVELVHSPDSRARLVAFISLRETGAAISGTDDKPLLPLRTTRLETFARKRRADFPGFFLDTWSPHFHRRMISQLAMSLPSDGVGGRLRSNAAVTVKPVNDKERVVSELWAGLLNLQVSDVSTTDDFFAMGGDSIVAMRLASLRHSALYQVVLDDDIPLRVIHGGSLKTLASTMTCKMLQLGQPMLQLFFWHGENLHGSGELLLDIHHALYDGWSLGLILDQLERAYSGAALALQPFNKFIGYVSKADNEAGRKYWLGQLADVFDAPFPSLPSNDYSPVVDSCTDIGLQMHPTRGHTSATALTLAWAMVLSQYSESSETVFGLVTSGRNASIDGIEHISGPTITTVPFCFRPRRSQTVADELIRVREQLAHMTPHEQFGLHNIRKLGGNADNACRFQTLLLIHHSTVTRSGRLLVPLEDEVNAADFSTYALEVTCRVSDEEAAVTFHFDSKVLVVDQVRRLAAQLAHVTQQIQENLTENMADLNLLAPASREEIEVWNSGPAEAAVCAWDGDLSYGELNDLSSGLASHLQALGIGPEVFVPILSEKSKWVAVGILAVIKAGGAVALLDPALPLQRLRTICNALGAQVVVSSDACKDIASQLASTLAVLGSDCCETASTVNLSQEVGPLNALYAIFTSGSTGEPKGIITEHAAFYTSGLTQRAHLYLDGDTRTLQFASHMFDVSIADYLWTFLAGGCVCVPSSESLRDNLADVPSIKTVLLGGESMNQQDIETWAGKVRLVNGYGPSECSVCCALADVTPDSEPANIGRTYGATSWIVDKDNHEVLLPVGAVGELLIEGPTLARGYSNDAARTAEAFIEAPRWLAGIRPRSRVYKTGDLVRYNSDGTLKYVGRKDTQVKIRGQRVELEEIEHQILRADSSVGNAIVEVVKPVYRGAGEILVAFIRQERVSDETTNECPLLPSSGRYRESAQHLAVELKQHLPAYMIPNVFISLGHVPLTIAGKTDRRLLRQLAANMTWQQLRQYQPGKALRRAPSTAEEKKLQEVVADVLVLNLADVGMDDDFFRLGGDSIDAIRLAQDARKRGFTFRVTDIFRTPRISDLALFKPDSDGGGVECTAPETAGSMSSKTVGLASKSELVPLLKGHHPEYWIVNFTGAVDQDKLRAACSALVSRHGILRTIFVEHGGKYHQVVVDGIEVLVTRFSTLLPMASFVDGQRQRDTIVIPTLGIPVTQFWFVEGKEGDKALVVRLSHAQFDGYSLHILWRDLKLLYEGAALPPASSYSTHLKLWDEASTEEAFSFWRETFQGSSISRIGNASFGDASCSNSGFVTASRVVDVFNNAPSSITTATVVKVAWSIVLASISGRHDVVFAQTSSGRSHGSSTAKDVVGMCLNFIPVRVTLDPAATVADLLAFVQEQHRRSLDHELLDFRDVVRNATAWPEGICCQSNLVHQNIEPDLPFAFGEAEALVTCSYDWPRPPDEILVESRPLQDGQMQVTLDTRSDILTQKNAEVVLENLCKVITSILGDTGSERVGTFLAAVDVSSSRTTTRRYRRRTLSSRRQRQALFHVRKTQPRLKLSWPIAFQHTDEATEERDRELAASSPPDKETTKRKKKALSDDHRPIDHEACAPLGVIRAQRRRNATPLTQSLTMPVTWQGLISNSTTMRYCNGPRSRPICRYGPRRVMTDVRTSGLFARRQSDDGQGSAALGNVCSATFCLSRTSLKLESDTGRVFSSLGGRPESRATPDGEAGRGCSLLARARGAGQQGSSEIRSFSLMSDPSEGDQGN</sequence>
<dbReference type="Proteomes" id="UP001638806">
    <property type="component" value="Unassembled WGS sequence"/>
</dbReference>
<keyword evidence="2" id="KW-1185">Reference proteome</keyword>
<protein>
    <submittedName>
        <fullName evidence="1">Uncharacterized protein</fullName>
    </submittedName>
</protein>
<accession>A0ACC4DK16</accession>
<reference evidence="1" key="1">
    <citation type="submission" date="2024-12" db="EMBL/GenBank/DDBJ databases">
        <title>Comparative genomics and development of molecular markers within Purpureocillium lilacinum and among Purpureocillium species.</title>
        <authorList>
            <person name="Yeh Z.-Y."/>
            <person name="Ni N.-T."/>
            <person name="Lo P.-H."/>
            <person name="Mushyakhwo K."/>
            <person name="Lin C.-F."/>
            <person name="Nai Y.-S."/>
        </authorList>
    </citation>
    <scope>NUCLEOTIDE SEQUENCE</scope>
    <source>
        <strain evidence="1">NCHU-NPUST-175</strain>
    </source>
</reference>
<comment type="caution">
    <text evidence="1">The sequence shown here is derived from an EMBL/GenBank/DDBJ whole genome shotgun (WGS) entry which is preliminary data.</text>
</comment>
<evidence type="ECO:0000313" key="2">
    <source>
        <dbReference type="Proteomes" id="UP001638806"/>
    </source>
</evidence>
<proteinExistence type="predicted"/>
<evidence type="ECO:0000313" key="1">
    <source>
        <dbReference type="EMBL" id="KAL3956631.1"/>
    </source>
</evidence>
<organism evidence="1 2">
    <name type="scientific">Purpureocillium lilacinum</name>
    <name type="common">Paecilomyces lilacinus</name>
    <dbReference type="NCBI Taxonomy" id="33203"/>
    <lineage>
        <taxon>Eukaryota</taxon>
        <taxon>Fungi</taxon>
        <taxon>Dikarya</taxon>
        <taxon>Ascomycota</taxon>
        <taxon>Pezizomycotina</taxon>
        <taxon>Sordariomycetes</taxon>
        <taxon>Hypocreomycetidae</taxon>
        <taxon>Hypocreales</taxon>
        <taxon>Ophiocordycipitaceae</taxon>
        <taxon>Purpureocillium</taxon>
    </lineage>
</organism>